<dbReference type="OrthoDB" id="9794566at2"/>
<dbReference type="PANTHER" id="PTHR43420">
    <property type="entry name" value="ACETYLTRANSFERASE"/>
    <property type="match status" value="1"/>
</dbReference>
<protein>
    <recommendedName>
        <fullName evidence="5">[Ribosomal protein bS18]-alanine N-acetyltransferase</fullName>
        <ecNumber evidence="5">2.3.1.266</ecNumber>
    </recommendedName>
</protein>
<keyword evidence="4" id="KW-0012">Acyltransferase</keyword>
<evidence type="ECO:0000256" key="5">
    <source>
        <dbReference type="RuleBase" id="RU363094"/>
    </source>
</evidence>
<evidence type="ECO:0000256" key="4">
    <source>
        <dbReference type="ARBA" id="ARBA00023315"/>
    </source>
</evidence>
<evidence type="ECO:0000256" key="1">
    <source>
        <dbReference type="ARBA" id="ARBA00005395"/>
    </source>
</evidence>
<comment type="catalytic activity">
    <reaction evidence="5">
        <text>N-terminal L-alanyl-[ribosomal protein bS18] + acetyl-CoA = N-terminal N(alpha)-acetyl-L-alanyl-[ribosomal protein bS18] + CoA + H(+)</text>
        <dbReference type="Rhea" id="RHEA:43756"/>
        <dbReference type="Rhea" id="RHEA-COMP:10676"/>
        <dbReference type="Rhea" id="RHEA-COMP:10677"/>
        <dbReference type="ChEBI" id="CHEBI:15378"/>
        <dbReference type="ChEBI" id="CHEBI:57287"/>
        <dbReference type="ChEBI" id="CHEBI:57288"/>
        <dbReference type="ChEBI" id="CHEBI:64718"/>
        <dbReference type="ChEBI" id="CHEBI:83683"/>
        <dbReference type="EC" id="2.3.1.266"/>
    </reaction>
</comment>
<feature type="domain" description="N-acetyltransferase" evidence="6">
    <location>
        <begin position="1"/>
        <end position="144"/>
    </location>
</feature>
<dbReference type="RefSeq" id="WP_074716401.1">
    <property type="nucleotide sequence ID" value="NZ_FNPG01000008.1"/>
</dbReference>
<evidence type="ECO:0000313" key="8">
    <source>
        <dbReference type="Proteomes" id="UP000183918"/>
    </source>
</evidence>
<dbReference type="Pfam" id="PF00583">
    <property type="entry name" value="Acetyltransf_1"/>
    <property type="match status" value="1"/>
</dbReference>
<keyword evidence="3 7" id="KW-0808">Transferase</keyword>
<reference evidence="7 8" key="1">
    <citation type="submission" date="2016-10" db="EMBL/GenBank/DDBJ databases">
        <authorList>
            <person name="de Groot N.N."/>
        </authorList>
    </citation>
    <scope>NUCLEOTIDE SEQUENCE [LARGE SCALE GENOMIC DNA]</scope>
    <source>
        <strain evidence="7 8">DSM 14045</strain>
    </source>
</reference>
<evidence type="ECO:0000256" key="3">
    <source>
        <dbReference type="ARBA" id="ARBA00022679"/>
    </source>
</evidence>
<comment type="function">
    <text evidence="5">Acetylates the N-terminal alanine of ribosomal protein bS18.</text>
</comment>
<dbReference type="GO" id="GO:0008999">
    <property type="term" value="F:protein-N-terminal-alanine acetyltransferase activity"/>
    <property type="evidence" value="ECO:0007669"/>
    <property type="project" value="UniProtKB-EC"/>
</dbReference>
<sequence length="144" mass="16502">MIIRKMKEQDTTAVAKIEEINFAQPWSANAFCESLANKDTLFLVAQEEKEILGYIGMYISLDEGEITNVSVSPQHQRKHVATKLIENIIELAQKKQVSRIILEVRKTNTPAIKAYEKQGFKIVGVRKNFYEKPIEDAYIMDVNI</sequence>
<dbReference type="NCBIfam" id="TIGR01575">
    <property type="entry name" value="rimI"/>
    <property type="match status" value="1"/>
</dbReference>
<comment type="similarity">
    <text evidence="1 5">Belongs to the acetyltransferase family. RimI subfamily.</text>
</comment>
<dbReference type="GO" id="GO:0005737">
    <property type="term" value="C:cytoplasm"/>
    <property type="evidence" value="ECO:0007669"/>
    <property type="project" value="UniProtKB-SubCell"/>
</dbReference>
<dbReference type="EC" id="2.3.1.266" evidence="5"/>
<dbReference type="PROSITE" id="PS51186">
    <property type="entry name" value="GNAT"/>
    <property type="match status" value="1"/>
</dbReference>
<evidence type="ECO:0000313" key="7">
    <source>
        <dbReference type="EMBL" id="SDY13637.1"/>
    </source>
</evidence>
<keyword evidence="2 5" id="KW-0963">Cytoplasm</keyword>
<dbReference type="InterPro" id="IPR006464">
    <property type="entry name" value="AcTrfase_RimI/Ard1"/>
</dbReference>
<dbReference type="InterPro" id="IPR016181">
    <property type="entry name" value="Acyl_CoA_acyltransferase"/>
</dbReference>
<dbReference type="InterPro" id="IPR050680">
    <property type="entry name" value="YpeA/RimI_acetyltransf"/>
</dbReference>
<dbReference type="SUPFAM" id="SSF55729">
    <property type="entry name" value="Acyl-CoA N-acyltransferases (Nat)"/>
    <property type="match status" value="1"/>
</dbReference>
<dbReference type="Proteomes" id="UP000183918">
    <property type="component" value="Unassembled WGS sequence"/>
</dbReference>
<accession>A0A1H3HDT8</accession>
<gene>
    <name evidence="7" type="ORF">SAMN02910414_00845</name>
</gene>
<proteinExistence type="inferred from homology"/>
<evidence type="ECO:0000256" key="2">
    <source>
        <dbReference type="ARBA" id="ARBA00022490"/>
    </source>
</evidence>
<dbReference type="Gene3D" id="3.40.630.30">
    <property type="match status" value="1"/>
</dbReference>
<name>A0A1H3HDT8_9FIRM</name>
<dbReference type="CDD" id="cd04301">
    <property type="entry name" value="NAT_SF"/>
    <property type="match status" value="1"/>
</dbReference>
<dbReference type="PANTHER" id="PTHR43420:SF44">
    <property type="entry name" value="ACETYLTRANSFERASE YPEA"/>
    <property type="match status" value="1"/>
</dbReference>
<dbReference type="InterPro" id="IPR000182">
    <property type="entry name" value="GNAT_dom"/>
</dbReference>
<comment type="subcellular location">
    <subcellularLocation>
        <location evidence="5">Cytoplasm</location>
    </subcellularLocation>
</comment>
<evidence type="ECO:0000259" key="6">
    <source>
        <dbReference type="PROSITE" id="PS51186"/>
    </source>
</evidence>
<keyword evidence="8" id="KW-1185">Reference proteome</keyword>
<dbReference type="STRING" id="1122142.SAMN02910414_00845"/>
<dbReference type="EMBL" id="FNPG01000008">
    <property type="protein sequence ID" value="SDY13637.1"/>
    <property type="molecule type" value="Genomic_DNA"/>
</dbReference>
<organism evidence="7 8">
    <name type="scientific">Lachnobacterium bovis DSM 14045</name>
    <dbReference type="NCBI Taxonomy" id="1122142"/>
    <lineage>
        <taxon>Bacteria</taxon>
        <taxon>Bacillati</taxon>
        <taxon>Bacillota</taxon>
        <taxon>Clostridia</taxon>
        <taxon>Lachnospirales</taxon>
        <taxon>Lachnospiraceae</taxon>
        <taxon>Lachnobacterium</taxon>
    </lineage>
</organism>
<dbReference type="AlphaFoldDB" id="A0A1H3HDT8"/>